<keyword evidence="1" id="KW-0347">Helicase</keyword>
<evidence type="ECO:0000313" key="1">
    <source>
        <dbReference type="EMBL" id="SBS55971.1"/>
    </source>
</evidence>
<protein>
    <submittedName>
        <fullName evidence="1">Helentron 4 helitron-like transposon replicase/helicase/endonuclease</fullName>
    </submittedName>
</protein>
<reference evidence="1" key="1">
    <citation type="submission" date="2016-05" db="EMBL/GenBank/DDBJ databases">
        <authorList>
            <person name="Lavstsen T."/>
            <person name="Jespersen J.S."/>
        </authorList>
    </citation>
    <scope>NUCLEOTIDE SEQUENCE</scope>
    <source>
        <tissue evidence="1">Brain</tissue>
    </source>
</reference>
<name>A0A1A8V831_NOTFU</name>
<dbReference type="GO" id="GO:0004386">
    <property type="term" value="F:helicase activity"/>
    <property type="evidence" value="ECO:0007669"/>
    <property type="project" value="UniProtKB-KW"/>
</dbReference>
<organism evidence="1">
    <name type="scientific">Nothobranchius furzeri</name>
    <name type="common">Turquoise killifish</name>
    <dbReference type="NCBI Taxonomy" id="105023"/>
    <lineage>
        <taxon>Eukaryota</taxon>
        <taxon>Metazoa</taxon>
        <taxon>Chordata</taxon>
        <taxon>Craniata</taxon>
        <taxon>Vertebrata</taxon>
        <taxon>Euteleostomi</taxon>
        <taxon>Actinopterygii</taxon>
        <taxon>Neopterygii</taxon>
        <taxon>Teleostei</taxon>
        <taxon>Neoteleostei</taxon>
        <taxon>Acanthomorphata</taxon>
        <taxon>Ovalentaria</taxon>
        <taxon>Atherinomorphae</taxon>
        <taxon>Cyprinodontiformes</taxon>
        <taxon>Nothobranchiidae</taxon>
        <taxon>Nothobranchius</taxon>
    </lineage>
</organism>
<keyword evidence="1" id="KW-0547">Nucleotide-binding</keyword>
<sequence>TSTSNGKSYKDQSQKAIDSFNRALEQQNWDEIYMNDVNLAYSSFIRILCSQYEKNCKIKKTYKKDNTNKPWLTKGLQNACKKKKALYRSFLKNQRS</sequence>
<keyword evidence="1" id="KW-0255">Endonuclease</keyword>
<gene>
    <name evidence="1" type="primary">HEL_DR4</name>
</gene>
<accession>A0A1A8V831</accession>
<proteinExistence type="predicted"/>
<keyword evidence="1" id="KW-0378">Hydrolase</keyword>
<feature type="non-terminal residue" evidence="1">
    <location>
        <position position="96"/>
    </location>
</feature>
<keyword evidence="1" id="KW-0540">Nuclease</keyword>
<dbReference type="EMBL" id="HAEJ01015514">
    <property type="protein sequence ID" value="SBS55971.1"/>
    <property type="molecule type" value="Transcribed_RNA"/>
</dbReference>
<keyword evidence="1" id="KW-0067">ATP-binding</keyword>
<dbReference type="AlphaFoldDB" id="A0A1A8V831"/>
<reference evidence="1" key="2">
    <citation type="submission" date="2016-06" db="EMBL/GenBank/DDBJ databases">
        <title>The genome of a short-lived fish provides insights into sex chromosome evolution and the genetic control of aging.</title>
        <authorList>
            <person name="Reichwald K."/>
            <person name="Felder M."/>
            <person name="Petzold A."/>
            <person name="Koch P."/>
            <person name="Groth M."/>
            <person name="Platzer M."/>
        </authorList>
    </citation>
    <scope>NUCLEOTIDE SEQUENCE</scope>
    <source>
        <tissue evidence="1">Brain</tissue>
    </source>
</reference>
<feature type="non-terminal residue" evidence="1">
    <location>
        <position position="1"/>
    </location>
</feature>
<dbReference type="GO" id="GO:0004519">
    <property type="term" value="F:endonuclease activity"/>
    <property type="evidence" value="ECO:0007669"/>
    <property type="project" value="UniProtKB-KW"/>
</dbReference>